<reference evidence="1" key="1">
    <citation type="journal article" date="2018" name="PLoS Negl. Trop. Dis.">
        <title>An insight into the salivary gland and fat body transcriptome of Panstrongylus lignarius (Hemiptera: Heteroptera), the main vector of Chagas disease in Peru.</title>
        <authorList>
            <person name="Nevoa J.C."/>
            <person name="Mendes M.T."/>
            <person name="da Silva M.V."/>
            <person name="Soares S.C."/>
            <person name="Oliveira C.J.F."/>
            <person name="Ribeiro J.M.C."/>
        </authorList>
    </citation>
    <scope>NUCLEOTIDE SEQUENCE</scope>
</reference>
<accession>A0A224XQ49</accession>
<name>A0A224XQ49_9HEMI</name>
<dbReference type="EMBL" id="GFTR01001800">
    <property type="protein sequence ID" value="JAW14626.1"/>
    <property type="molecule type" value="Transcribed_RNA"/>
</dbReference>
<evidence type="ECO:0000313" key="1">
    <source>
        <dbReference type="EMBL" id="JAW14626.1"/>
    </source>
</evidence>
<proteinExistence type="predicted"/>
<sequence length="110" mass="12194">MAPLTAILPIFLFCSNNTTSGYGFILRQVGDSQALLFLFINSTKFSGSGSIKRPVQFKYLSKYKVLDRVSPSNAPASIKKPFLLFCKIFLIFSAWPIDGSLTSGLDNLYE</sequence>
<protein>
    <submittedName>
        <fullName evidence="1">Putative secreted protein</fullName>
    </submittedName>
</protein>
<dbReference type="AlphaFoldDB" id="A0A224XQ49"/>
<organism evidence="1">
    <name type="scientific">Panstrongylus lignarius</name>
    <dbReference type="NCBI Taxonomy" id="156445"/>
    <lineage>
        <taxon>Eukaryota</taxon>
        <taxon>Metazoa</taxon>
        <taxon>Ecdysozoa</taxon>
        <taxon>Arthropoda</taxon>
        <taxon>Hexapoda</taxon>
        <taxon>Insecta</taxon>
        <taxon>Pterygota</taxon>
        <taxon>Neoptera</taxon>
        <taxon>Paraneoptera</taxon>
        <taxon>Hemiptera</taxon>
        <taxon>Heteroptera</taxon>
        <taxon>Panheteroptera</taxon>
        <taxon>Cimicomorpha</taxon>
        <taxon>Reduviidae</taxon>
        <taxon>Triatominae</taxon>
        <taxon>Panstrongylus</taxon>
    </lineage>
</organism>